<dbReference type="PANTHER" id="PTHR43008">
    <property type="entry name" value="BENZIL REDUCTASE"/>
    <property type="match status" value="1"/>
</dbReference>
<accession>A0A814VDG7</accession>
<reference evidence="4" key="1">
    <citation type="submission" date="2021-02" db="EMBL/GenBank/DDBJ databases">
        <authorList>
            <person name="Nowell W R."/>
        </authorList>
    </citation>
    <scope>NUCLEOTIDE SEQUENCE</scope>
</reference>
<dbReference type="PANTHER" id="PTHR43008:SF7">
    <property type="entry name" value="SHORT CHAIN DEHYDROGENASE_REDUCTASE (AFU_ORTHOLOGUE AFUA_2G00830)"/>
    <property type="match status" value="1"/>
</dbReference>
<evidence type="ECO:0000256" key="2">
    <source>
        <dbReference type="ARBA" id="ARBA00023002"/>
    </source>
</evidence>
<dbReference type="Proteomes" id="UP000663828">
    <property type="component" value="Unassembled WGS sequence"/>
</dbReference>
<dbReference type="InterPro" id="IPR020904">
    <property type="entry name" value="Sc_DH/Rdtase_CS"/>
</dbReference>
<keyword evidence="2" id="KW-0560">Oxidoreductase</keyword>
<dbReference type="InterPro" id="IPR002347">
    <property type="entry name" value="SDR_fam"/>
</dbReference>
<dbReference type="CDD" id="cd05233">
    <property type="entry name" value="SDR_c"/>
    <property type="match status" value="1"/>
</dbReference>
<sequence>MSTKPLAIITGAASGIGRAVAQRLAKTHTLLLVDRAEFEKGLEAETFQIDVSQADQWKTITEAIKDRPIDFIMLNAGIGSKPSWTDPTGWRTMIDTNLFGIVNGIATILPLIENKKATIVITGSKQGITNPPGNPAYNASKAAVKSVAESLSYDLRKTNIEVYLLIPGYTYTGMTSGTSTSKPDAAWTPEQVASYMFDKIKQKQFYILCPDNDVTNELDYKRMTWNLRDITESRPALSRWREETADEFAQFIKQ</sequence>
<dbReference type="PROSITE" id="PS00061">
    <property type="entry name" value="ADH_SHORT"/>
    <property type="match status" value="1"/>
</dbReference>
<keyword evidence="5" id="KW-1185">Reference proteome</keyword>
<dbReference type="AlphaFoldDB" id="A0A814VDG7"/>
<dbReference type="OrthoDB" id="47007at2759"/>
<protein>
    <submittedName>
        <fullName evidence="4">Uncharacterized protein</fullName>
    </submittedName>
</protein>
<dbReference type="Gene3D" id="3.40.50.720">
    <property type="entry name" value="NAD(P)-binding Rossmann-like Domain"/>
    <property type="match status" value="1"/>
</dbReference>
<evidence type="ECO:0000256" key="1">
    <source>
        <dbReference type="ARBA" id="ARBA00006484"/>
    </source>
</evidence>
<proteinExistence type="inferred from homology"/>
<dbReference type="SUPFAM" id="SSF51735">
    <property type="entry name" value="NAD(P)-binding Rossmann-fold domains"/>
    <property type="match status" value="1"/>
</dbReference>
<dbReference type="Pfam" id="PF00106">
    <property type="entry name" value="adh_short"/>
    <property type="match status" value="1"/>
</dbReference>
<name>A0A814VDG7_ADIRI</name>
<gene>
    <name evidence="4" type="ORF">EDS130_LOCUS24574</name>
    <name evidence="3" type="ORF">XAT740_LOCUS6014</name>
</gene>
<organism evidence="4 6">
    <name type="scientific">Adineta ricciae</name>
    <name type="common">Rotifer</name>
    <dbReference type="NCBI Taxonomy" id="249248"/>
    <lineage>
        <taxon>Eukaryota</taxon>
        <taxon>Metazoa</taxon>
        <taxon>Spiralia</taxon>
        <taxon>Gnathifera</taxon>
        <taxon>Rotifera</taxon>
        <taxon>Eurotatoria</taxon>
        <taxon>Bdelloidea</taxon>
        <taxon>Adinetida</taxon>
        <taxon>Adinetidae</taxon>
        <taxon>Adineta</taxon>
    </lineage>
</organism>
<dbReference type="GO" id="GO:0050664">
    <property type="term" value="F:oxidoreductase activity, acting on NAD(P)H, oxygen as acceptor"/>
    <property type="evidence" value="ECO:0007669"/>
    <property type="project" value="TreeGrafter"/>
</dbReference>
<comment type="caution">
    <text evidence="4">The sequence shown here is derived from an EMBL/GenBank/DDBJ whole genome shotgun (WGS) entry which is preliminary data.</text>
</comment>
<dbReference type="InterPro" id="IPR036291">
    <property type="entry name" value="NAD(P)-bd_dom_sf"/>
</dbReference>
<evidence type="ECO:0000313" key="3">
    <source>
        <dbReference type="EMBL" id="CAF0861562.1"/>
    </source>
</evidence>
<dbReference type="EMBL" id="CAJNOJ010000140">
    <property type="protein sequence ID" value="CAF1186862.1"/>
    <property type="molecule type" value="Genomic_DNA"/>
</dbReference>
<dbReference type="GO" id="GO:0016616">
    <property type="term" value="F:oxidoreductase activity, acting on the CH-OH group of donors, NAD or NADP as acceptor"/>
    <property type="evidence" value="ECO:0007669"/>
    <property type="project" value="UniProtKB-ARBA"/>
</dbReference>
<dbReference type="EMBL" id="CAJNOR010000269">
    <property type="protein sequence ID" value="CAF0861562.1"/>
    <property type="molecule type" value="Genomic_DNA"/>
</dbReference>
<evidence type="ECO:0000313" key="4">
    <source>
        <dbReference type="EMBL" id="CAF1186862.1"/>
    </source>
</evidence>
<comment type="similarity">
    <text evidence="1">Belongs to the short-chain dehydrogenases/reductases (SDR) family.</text>
</comment>
<dbReference type="PRINTS" id="PR00081">
    <property type="entry name" value="GDHRDH"/>
</dbReference>
<evidence type="ECO:0000313" key="6">
    <source>
        <dbReference type="Proteomes" id="UP000663852"/>
    </source>
</evidence>
<dbReference type="Proteomes" id="UP000663852">
    <property type="component" value="Unassembled WGS sequence"/>
</dbReference>
<evidence type="ECO:0000313" key="5">
    <source>
        <dbReference type="Proteomes" id="UP000663828"/>
    </source>
</evidence>